<proteinExistence type="predicted"/>
<evidence type="ECO:0000313" key="2">
    <source>
        <dbReference type="Proteomes" id="UP000055048"/>
    </source>
</evidence>
<dbReference type="Proteomes" id="UP000055048">
    <property type="component" value="Unassembled WGS sequence"/>
</dbReference>
<gene>
    <name evidence="1" type="ORF">T05_14611</name>
</gene>
<accession>A0A0V0TAY1</accession>
<dbReference type="AlphaFoldDB" id="A0A0V0TAY1"/>
<reference evidence="1 2" key="1">
    <citation type="submission" date="2015-01" db="EMBL/GenBank/DDBJ databases">
        <title>Evolution of Trichinella species and genotypes.</title>
        <authorList>
            <person name="Korhonen P.K."/>
            <person name="Edoardo P."/>
            <person name="Giuseppe L.R."/>
            <person name="Gasser R.B."/>
        </authorList>
    </citation>
    <scope>NUCLEOTIDE SEQUENCE [LARGE SCALE GENOMIC DNA]</scope>
    <source>
        <strain evidence="1">ISS417</strain>
    </source>
</reference>
<comment type="caution">
    <text evidence="1">The sequence shown here is derived from an EMBL/GenBank/DDBJ whole genome shotgun (WGS) entry which is preliminary data.</text>
</comment>
<keyword evidence="2" id="KW-1185">Reference proteome</keyword>
<name>A0A0V0TAY1_9BILA</name>
<organism evidence="1 2">
    <name type="scientific">Trichinella murrelli</name>
    <dbReference type="NCBI Taxonomy" id="144512"/>
    <lineage>
        <taxon>Eukaryota</taxon>
        <taxon>Metazoa</taxon>
        <taxon>Ecdysozoa</taxon>
        <taxon>Nematoda</taxon>
        <taxon>Enoplea</taxon>
        <taxon>Dorylaimia</taxon>
        <taxon>Trichinellida</taxon>
        <taxon>Trichinellidae</taxon>
        <taxon>Trichinella</taxon>
    </lineage>
</organism>
<sequence length="84" mass="9723">MGNLNCCYTHQERQPFFRWIQDITIILVLSRAFVCQANQNANSDNVTLFEIHPQDPIMRDGVFAVLLYGRDVFRGHMSHKATVI</sequence>
<evidence type="ECO:0000313" key="1">
    <source>
        <dbReference type="EMBL" id="KRX36069.1"/>
    </source>
</evidence>
<protein>
    <submittedName>
        <fullName evidence="1">Uncharacterized protein</fullName>
    </submittedName>
</protein>
<dbReference type="EMBL" id="JYDJ01000388">
    <property type="protein sequence ID" value="KRX36069.1"/>
    <property type="molecule type" value="Genomic_DNA"/>
</dbReference>